<protein>
    <submittedName>
        <fullName evidence="9">Sugar ABC transporter permease</fullName>
    </submittedName>
</protein>
<dbReference type="PANTHER" id="PTHR43744">
    <property type="entry name" value="ABC TRANSPORTER PERMEASE PROTEIN MG189-RELATED-RELATED"/>
    <property type="match status" value="1"/>
</dbReference>
<evidence type="ECO:0000313" key="9">
    <source>
        <dbReference type="EMBL" id="KMM35937.1"/>
    </source>
</evidence>
<reference evidence="9" key="1">
    <citation type="submission" date="2015-06" db="EMBL/GenBank/DDBJ databases">
        <authorList>
            <person name="Liu B."/>
            <person name="Wang J."/>
            <person name="Zhu Y."/>
            <person name="Liu G."/>
            <person name="Chen Q."/>
            <person name="Zheng C."/>
            <person name="Che J."/>
            <person name="Ge C."/>
            <person name="Shi H."/>
            <person name="Pan Z."/>
            <person name="Liu X."/>
        </authorList>
    </citation>
    <scope>NUCLEOTIDE SEQUENCE [LARGE SCALE GENOMIC DNA]</scope>
    <source>
        <strain evidence="9">DSM 16346</strain>
    </source>
</reference>
<evidence type="ECO:0000256" key="2">
    <source>
        <dbReference type="ARBA" id="ARBA00022448"/>
    </source>
</evidence>
<feature type="transmembrane region" description="Helical" evidence="7">
    <location>
        <begin position="255"/>
        <end position="278"/>
    </location>
</feature>
<comment type="caution">
    <text evidence="9">The sequence shown here is derived from an EMBL/GenBank/DDBJ whole genome shotgun (WGS) entry which is preliminary data.</text>
</comment>
<dbReference type="PROSITE" id="PS50928">
    <property type="entry name" value="ABC_TM1"/>
    <property type="match status" value="1"/>
</dbReference>
<comment type="subcellular location">
    <subcellularLocation>
        <location evidence="1 7">Cell membrane</location>
        <topology evidence="1 7">Multi-pass membrane protein</topology>
    </subcellularLocation>
</comment>
<gene>
    <name evidence="9" type="ORF">AB986_20415</name>
</gene>
<dbReference type="AlphaFoldDB" id="A0A0J6FNI4"/>
<dbReference type="Proteomes" id="UP000035996">
    <property type="component" value="Unassembled WGS sequence"/>
</dbReference>
<keyword evidence="2 7" id="KW-0813">Transport</keyword>
<evidence type="ECO:0000256" key="6">
    <source>
        <dbReference type="ARBA" id="ARBA00023136"/>
    </source>
</evidence>
<keyword evidence="4 7" id="KW-0812">Transmembrane</keyword>
<dbReference type="GO" id="GO:0005886">
    <property type="term" value="C:plasma membrane"/>
    <property type="evidence" value="ECO:0007669"/>
    <property type="project" value="UniProtKB-SubCell"/>
</dbReference>
<evidence type="ECO:0000259" key="8">
    <source>
        <dbReference type="PROSITE" id="PS50928"/>
    </source>
</evidence>
<dbReference type="PANTHER" id="PTHR43744:SF8">
    <property type="entry name" value="SN-GLYCEROL-3-PHOSPHATE TRANSPORT SYSTEM PERMEASE PROTEIN UGPE"/>
    <property type="match status" value="1"/>
</dbReference>
<dbReference type="STRING" id="157733.AB986_20415"/>
<dbReference type="CDD" id="cd06261">
    <property type="entry name" value="TM_PBP2"/>
    <property type="match status" value="1"/>
</dbReference>
<name>A0A0J6FNI4_9BACL</name>
<keyword evidence="6 7" id="KW-0472">Membrane</keyword>
<feature type="domain" description="ABC transmembrane type-1" evidence="8">
    <location>
        <begin position="82"/>
        <end position="273"/>
    </location>
</feature>
<evidence type="ECO:0000256" key="7">
    <source>
        <dbReference type="RuleBase" id="RU363032"/>
    </source>
</evidence>
<dbReference type="GO" id="GO:0055085">
    <property type="term" value="P:transmembrane transport"/>
    <property type="evidence" value="ECO:0007669"/>
    <property type="project" value="InterPro"/>
</dbReference>
<feature type="transmembrane region" description="Helical" evidence="7">
    <location>
        <begin position="86"/>
        <end position="110"/>
    </location>
</feature>
<feature type="transmembrane region" description="Helical" evidence="7">
    <location>
        <begin position="117"/>
        <end position="138"/>
    </location>
</feature>
<dbReference type="EMBL" id="LELK01000015">
    <property type="protein sequence ID" value="KMM35937.1"/>
    <property type="molecule type" value="Genomic_DNA"/>
</dbReference>
<evidence type="ECO:0000256" key="1">
    <source>
        <dbReference type="ARBA" id="ARBA00004651"/>
    </source>
</evidence>
<feature type="transmembrane region" description="Helical" evidence="7">
    <location>
        <begin position="150"/>
        <end position="171"/>
    </location>
</feature>
<proteinExistence type="inferred from homology"/>
<evidence type="ECO:0000256" key="3">
    <source>
        <dbReference type="ARBA" id="ARBA00022475"/>
    </source>
</evidence>
<feature type="transmembrane region" description="Helical" evidence="7">
    <location>
        <begin position="22"/>
        <end position="44"/>
    </location>
</feature>
<dbReference type="PATRIC" id="fig|157733.3.peg.1890"/>
<keyword evidence="3" id="KW-1003">Cell membrane</keyword>
<dbReference type="Gene3D" id="1.10.3720.10">
    <property type="entry name" value="MetI-like"/>
    <property type="match status" value="1"/>
</dbReference>
<feature type="transmembrane region" description="Helical" evidence="7">
    <location>
        <begin position="192"/>
        <end position="215"/>
    </location>
</feature>
<dbReference type="InterPro" id="IPR035906">
    <property type="entry name" value="MetI-like_sf"/>
</dbReference>
<accession>A0A0J6FNI4</accession>
<comment type="similarity">
    <text evidence="7">Belongs to the binding-protein-dependent transport system permease family.</text>
</comment>
<keyword evidence="5 7" id="KW-1133">Transmembrane helix</keyword>
<dbReference type="Pfam" id="PF00528">
    <property type="entry name" value="BPD_transp_1"/>
    <property type="match status" value="1"/>
</dbReference>
<keyword evidence="10" id="KW-1185">Reference proteome</keyword>
<evidence type="ECO:0000256" key="5">
    <source>
        <dbReference type="ARBA" id="ARBA00022989"/>
    </source>
</evidence>
<evidence type="ECO:0000256" key="4">
    <source>
        <dbReference type="ARBA" id="ARBA00022692"/>
    </source>
</evidence>
<sequence>MSKRTLVPQESKTKKRRSLIKGIIYALLILTAVICFIPFLMMLVNATRSNDAILTGFTLIPGTALMENYRTMMEYVNIWNGFKNSLIISVLVTLLTGYFSALTAYGFAFYTFKGKNFLFVFMLVMMMVPGQLGLIGFYELCKNLGILDTFIPLIIPAIASPFVVFFLRQYIQTTLHPSLIEAARIDGASELRIFHTVAIPIMMPAVATMSIFTFIGSWNNYIVPLVVLFSPEKYTLPVLMGFLKGSQVAQNLGSMYLGIAISVVPIMIAFLFLSKYIVNSISAGAVKE</sequence>
<organism evidence="9 10">
    <name type="scientific">Guptibacillus hwajinpoensis</name>
    <dbReference type="NCBI Taxonomy" id="208199"/>
    <lineage>
        <taxon>Bacteria</taxon>
        <taxon>Bacillati</taxon>
        <taxon>Bacillota</taxon>
        <taxon>Bacilli</taxon>
        <taxon>Bacillales</taxon>
        <taxon>Guptibacillaceae</taxon>
        <taxon>Guptibacillus</taxon>
    </lineage>
</organism>
<dbReference type="SUPFAM" id="SSF161098">
    <property type="entry name" value="MetI-like"/>
    <property type="match status" value="1"/>
</dbReference>
<dbReference type="InterPro" id="IPR000515">
    <property type="entry name" value="MetI-like"/>
</dbReference>
<evidence type="ECO:0000313" key="10">
    <source>
        <dbReference type="Proteomes" id="UP000035996"/>
    </source>
</evidence>